<dbReference type="PANTHER" id="PTHR20974">
    <property type="entry name" value="UPF0585 PROTEIN CG18661"/>
    <property type="match status" value="1"/>
</dbReference>
<evidence type="ECO:0000313" key="2">
    <source>
        <dbReference type="Proteomes" id="UP001520878"/>
    </source>
</evidence>
<name>A0ABS8G3V4_9ALTE</name>
<dbReference type="InterPro" id="IPR010342">
    <property type="entry name" value="DUF938"/>
</dbReference>
<keyword evidence="1" id="KW-0808">Transferase</keyword>
<sequence>MAGAKPGVNRVAGLPFSQACENNKQPILAHLQVHFADCQQVLEIGSGTGQHACHFAPALPHLVWQTSDQPHYHEGIRAWLTAYPRDNLRQPLSFTVGQDPWPAPGIDGVFSANTAHIMQPDEVNVLMQMIACHLPANGVFCQYGPFCFDGQYSSDSNRAFDQQLRSQGYGGVRDVEELQAWGAGLQLQEVLALPANNHLLVWRKP</sequence>
<accession>A0ABS8G3V4</accession>
<reference evidence="1 2" key="1">
    <citation type="submission" date="2021-10" db="EMBL/GenBank/DDBJ databases">
        <title>Draft genome of Aestuariibacter halophilus JC2043.</title>
        <authorList>
            <person name="Emsley S.A."/>
            <person name="Pfannmuller K.M."/>
            <person name="Ushijima B."/>
            <person name="Saw J.H."/>
            <person name="Videau P."/>
        </authorList>
    </citation>
    <scope>NUCLEOTIDE SEQUENCE [LARGE SCALE GENOMIC DNA]</scope>
    <source>
        <strain evidence="1 2">JC2043</strain>
    </source>
</reference>
<dbReference type="EMBL" id="JAJEWP010000001">
    <property type="protein sequence ID" value="MCC2614781.1"/>
    <property type="molecule type" value="Genomic_DNA"/>
</dbReference>
<organism evidence="1 2">
    <name type="scientific">Fluctibacter halophilus</name>
    <dbReference type="NCBI Taxonomy" id="226011"/>
    <lineage>
        <taxon>Bacteria</taxon>
        <taxon>Pseudomonadati</taxon>
        <taxon>Pseudomonadota</taxon>
        <taxon>Gammaproteobacteria</taxon>
        <taxon>Alteromonadales</taxon>
        <taxon>Alteromonadaceae</taxon>
        <taxon>Fluctibacter</taxon>
    </lineage>
</organism>
<dbReference type="GO" id="GO:0032259">
    <property type="term" value="P:methylation"/>
    <property type="evidence" value="ECO:0007669"/>
    <property type="project" value="UniProtKB-KW"/>
</dbReference>
<dbReference type="Proteomes" id="UP001520878">
    <property type="component" value="Unassembled WGS sequence"/>
</dbReference>
<keyword evidence="1" id="KW-0489">Methyltransferase</keyword>
<protein>
    <submittedName>
        <fullName evidence="1">Class I SAM-dependent methyltransferase</fullName>
    </submittedName>
</protein>
<dbReference type="InterPro" id="IPR029063">
    <property type="entry name" value="SAM-dependent_MTases_sf"/>
</dbReference>
<dbReference type="Pfam" id="PF06080">
    <property type="entry name" value="DUF938"/>
    <property type="match status" value="1"/>
</dbReference>
<dbReference type="SUPFAM" id="SSF53335">
    <property type="entry name" value="S-adenosyl-L-methionine-dependent methyltransferases"/>
    <property type="match status" value="1"/>
</dbReference>
<proteinExistence type="predicted"/>
<comment type="caution">
    <text evidence="1">The sequence shown here is derived from an EMBL/GenBank/DDBJ whole genome shotgun (WGS) entry which is preliminary data.</text>
</comment>
<dbReference type="Gene3D" id="3.40.50.150">
    <property type="entry name" value="Vaccinia Virus protein VP39"/>
    <property type="match status" value="1"/>
</dbReference>
<gene>
    <name evidence="1" type="ORF">LJ739_00815</name>
</gene>
<dbReference type="GO" id="GO:0008168">
    <property type="term" value="F:methyltransferase activity"/>
    <property type="evidence" value="ECO:0007669"/>
    <property type="project" value="UniProtKB-KW"/>
</dbReference>
<keyword evidence="2" id="KW-1185">Reference proteome</keyword>
<dbReference type="PANTHER" id="PTHR20974:SF0">
    <property type="entry name" value="UPF0585 PROTEIN CG18661"/>
    <property type="match status" value="1"/>
</dbReference>
<evidence type="ECO:0000313" key="1">
    <source>
        <dbReference type="EMBL" id="MCC2614781.1"/>
    </source>
</evidence>